<sequence length="389" mass="42721">MSTPEYLSGNKEAIQQFLDKFDVRHSPQTPTLLTPPLYPLTPAPTKKSSPQVFFRSWVALGRVGLALVSQSAIACFRRISSPNSSLYLPILTHARFPPTQVFLFDCDGVLWSGDHLFPGVPSTLDLLRKKNKQVVFVTNNSTKSRQDYKKKLEGMGIPATAEEVFGSSYSAAVYISRILPQHHPQLKERNKVFVVGEAGIETELDAEGVPHLGGTDPAYRRDVTPEDYKLLAQQDSPALDPDVGVVLFGLDFHFNYLKLCYAYHYVRRGALFLATNTDSTLPSAGALFPGAGSISAPLVKMLGGQEPMAFGKPNQAMMDAIEGKFRFDRSKACMVGDRANTDIRFGLEGKLGGTLGVLTGVATKEEFLEGDARPHYYVDKLSDLLEGLE</sequence>
<dbReference type="OrthoDB" id="413953at2759"/>
<dbReference type="STRING" id="91928.A0A0D1Y5I2"/>
<evidence type="ECO:0000256" key="2">
    <source>
        <dbReference type="ARBA" id="ARBA00050247"/>
    </source>
</evidence>
<dbReference type="NCBIfam" id="TIGR01460">
    <property type="entry name" value="HAD-SF-IIA"/>
    <property type="match status" value="1"/>
</dbReference>
<dbReference type="GO" id="GO:0008967">
    <property type="term" value="F:phosphoglycolate phosphatase activity"/>
    <property type="evidence" value="ECO:0007669"/>
    <property type="project" value="TreeGrafter"/>
</dbReference>
<dbReference type="InterPro" id="IPR036412">
    <property type="entry name" value="HAD-like_sf"/>
</dbReference>
<protein>
    <recommendedName>
        <fullName evidence="4">4-nitrophenylphosphatase</fullName>
        <ecNumber evidence="3">3.1.3.41</ecNumber>
    </recommendedName>
</protein>
<dbReference type="InterPro" id="IPR006357">
    <property type="entry name" value="HAD-SF_hydro_IIA"/>
</dbReference>
<evidence type="ECO:0000313" key="5">
    <source>
        <dbReference type="EMBL" id="KIW10191.1"/>
    </source>
</evidence>
<dbReference type="EC" id="3.1.3.41" evidence="3"/>
<gene>
    <name evidence="5" type="ORF">PV08_11152</name>
</gene>
<dbReference type="VEuPathDB" id="FungiDB:PV08_11152"/>
<dbReference type="Pfam" id="PF13344">
    <property type="entry name" value="Hydrolase_6"/>
    <property type="match status" value="1"/>
</dbReference>
<evidence type="ECO:0000256" key="3">
    <source>
        <dbReference type="ARBA" id="ARBA00066659"/>
    </source>
</evidence>
<dbReference type="Pfam" id="PF13242">
    <property type="entry name" value="Hydrolase_like"/>
    <property type="match status" value="1"/>
</dbReference>
<dbReference type="Gene3D" id="3.40.50.1000">
    <property type="entry name" value="HAD superfamily/HAD-like"/>
    <property type="match status" value="2"/>
</dbReference>
<dbReference type="HOGENOM" id="CLU_043473_0_0_1"/>
<dbReference type="GO" id="GO:0004035">
    <property type="term" value="F:alkaline phosphatase activity"/>
    <property type="evidence" value="ECO:0007669"/>
    <property type="project" value="UniProtKB-ARBA"/>
</dbReference>
<reference evidence="5 6" key="1">
    <citation type="submission" date="2015-01" db="EMBL/GenBank/DDBJ databases">
        <title>The Genome Sequence of Exophiala spinifera CBS89968.</title>
        <authorList>
            <consortium name="The Broad Institute Genomics Platform"/>
            <person name="Cuomo C."/>
            <person name="de Hoog S."/>
            <person name="Gorbushina A."/>
            <person name="Stielow B."/>
            <person name="Teixiera M."/>
            <person name="Abouelleil A."/>
            <person name="Chapman S.B."/>
            <person name="Priest M."/>
            <person name="Young S.K."/>
            <person name="Wortman J."/>
            <person name="Nusbaum C."/>
            <person name="Birren B."/>
        </authorList>
    </citation>
    <scope>NUCLEOTIDE SEQUENCE [LARGE SCALE GENOMIC DNA]</scope>
    <source>
        <strain evidence="5 6">CBS 89968</strain>
    </source>
</reference>
<dbReference type="SUPFAM" id="SSF56784">
    <property type="entry name" value="HAD-like"/>
    <property type="match status" value="1"/>
</dbReference>
<keyword evidence="1" id="KW-0378">Hydrolase</keyword>
<dbReference type="InterPro" id="IPR023214">
    <property type="entry name" value="HAD_sf"/>
</dbReference>
<dbReference type="FunFam" id="3.40.50.1000:FF:000039">
    <property type="entry name" value="Phosphoglycolate phosphatase"/>
    <property type="match status" value="1"/>
</dbReference>
<dbReference type="Proteomes" id="UP000053328">
    <property type="component" value="Unassembled WGS sequence"/>
</dbReference>
<comment type="catalytic activity">
    <reaction evidence="2">
        <text>4-nitrophenyl phosphate + H2O = 4-nitrophenol + phosphate + H(+)</text>
        <dbReference type="Rhea" id="RHEA:21664"/>
        <dbReference type="ChEBI" id="CHEBI:15377"/>
        <dbReference type="ChEBI" id="CHEBI:15378"/>
        <dbReference type="ChEBI" id="CHEBI:43474"/>
        <dbReference type="ChEBI" id="CHEBI:57917"/>
        <dbReference type="ChEBI" id="CHEBI:61146"/>
        <dbReference type="EC" id="3.1.3.41"/>
    </reaction>
</comment>
<dbReference type="AlphaFoldDB" id="A0A0D1Y5I2"/>
<dbReference type="GeneID" id="27338235"/>
<evidence type="ECO:0000256" key="1">
    <source>
        <dbReference type="ARBA" id="ARBA00022801"/>
    </source>
</evidence>
<evidence type="ECO:0000256" key="4">
    <source>
        <dbReference type="ARBA" id="ARBA00069197"/>
    </source>
</evidence>
<dbReference type="InterPro" id="IPR006349">
    <property type="entry name" value="PGP_euk"/>
</dbReference>
<proteinExistence type="predicted"/>
<dbReference type="PANTHER" id="PTHR19288:SF46">
    <property type="entry name" value="HALOACID DEHALOGENASE-LIKE HYDROLASE DOMAIN-CONTAINING PROTEIN 2"/>
    <property type="match status" value="1"/>
</dbReference>
<keyword evidence="6" id="KW-1185">Reference proteome</keyword>
<dbReference type="NCBIfam" id="TIGR01452">
    <property type="entry name" value="PGP_euk"/>
    <property type="match status" value="1"/>
</dbReference>
<dbReference type="GO" id="GO:0005737">
    <property type="term" value="C:cytoplasm"/>
    <property type="evidence" value="ECO:0007669"/>
    <property type="project" value="TreeGrafter"/>
</dbReference>
<organism evidence="5 6">
    <name type="scientific">Exophiala spinifera</name>
    <dbReference type="NCBI Taxonomy" id="91928"/>
    <lineage>
        <taxon>Eukaryota</taxon>
        <taxon>Fungi</taxon>
        <taxon>Dikarya</taxon>
        <taxon>Ascomycota</taxon>
        <taxon>Pezizomycotina</taxon>
        <taxon>Eurotiomycetes</taxon>
        <taxon>Chaetothyriomycetidae</taxon>
        <taxon>Chaetothyriales</taxon>
        <taxon>Herpotrichiellaceae</taxon>
        <taxon>Exophiala</taxon>
    </lineage>
</organism>
<dbReference type="PANTHER" id="PTHR19288">
    <property type="entry name" value="4-NITROPHENYLPHOSPHATASE-RELATED"/>
    <property type="match status" value="1"/>
</dbReference>
<dbReference type="RefSeq" id="XP_016230407.1">
    <property type="nucleotide sequence ID" value="XM_016385463.1"/>
</dbReference>
<accession>A0A0D1Y5I2</accession>
<dbReference type="EMBL" id="KN847500">
    <property type="protein sequence ID" value="KIW10191.1"/>
    <property type="molecule type" value="Genomic_DNA"/>
</dbReference>
<evidence type="ECO:0000313" key="6">
    <source>
        <dbReference type="Proteomes" id="UP000053328"/>
    </source>
</evidence>
<name>A0A0D1Y5I2_9EURO</name>